<protein>
    <submittedName>
        <fullName evidence="1">Uncharacterized protein</fullName>
    </submittedName>
</protein>
<name>A0A9X3J2V0_9BACT</name>
<gene>
    <name evidence="1" type="ORF">OV079_39120</name>
</gene>
<dbReference type="EMBL" id="JAPNKE010000002">
    <property type="protein sequence ID" value="MCY1011473.1"/>
    <property type="molecule type" value="Genomic_DNA"/>
</dbReference>
<sequence>MADPDIFAESPDGVWRFEAGHLRGGSRVVDLPTIDFFDRWTFARFCPGGQLILGFESGQPWTDYGSYGDRYGGLQVFAPTADPSRWHTVAIEYDSRSHDEHFVPVDAIWHPRGVLAWLHDGCLIGQVLPSPRPPTDDLMWNPRDSDRGLEYRFERWGAWRRLELDEPGHLLTAHDPDGRDRFDLVHRRTARDDADWSELAVY</sequence>
<evidence type="ECO:0000313" key="1">
    <source>
        <dbReference type="EMBL" id="MCY1011473.1"/>
    </source>
</evidence>
<dbReference type="AlphaFoldDB" id="A0A9X3J2V0"/>
<accession>A0A9X3J2V0</accession>
<proteinExistence type="predicted"/>
<keyword evidence="2" id="KW-1185">Reference proteome</keyword>
<reference evidence="1" key="1">
    <citation type="submission" date="2022-11" db="EMBL/GenBank/DDBJ databases">
        <title>Minimal conservation of predation-associated metabolite biosynthetic gene clusters underscores biosynthetic potential of Myxococcota including descriptions for ten novel species: Archangium lansinium sp. nov., Myxococcus landrumus sp. nov., Nannocystis bai.</title>
        <authorList>
            <person name="Ahearne A."/>
            <person name="Stevens C."/>
            <person name="Phillips K."/>
        </authorList>
    </citation>
    <scope>NUCLEOTIDE SEQUENCE</scope>
    <source>
        <strain evidence="1">Na p29</strain>
    </source>
</reference>
<organism evidence="1 2">
    <name type="scientific">Nannocystis pusilla</name>
    <dbReference type="NCBI Taxonomy" id="889268"/>
    <lineage>
        <taxon>Bacteria</taxon>
        <taxon>Pseudomonadati</taxon>
        <taxon>Myxococcota</taxon>
        <taxon>Polyangia</taxon>
        <taxon>Nannocystales</taxon>
        <taxon>Nannocystaceae</taxon>
        <taxon>Nannocystis</taxon>
    </lineage>
</organism>
<dbReference type="RefSeq" id="WP_267774748.1">
    <property type="nucleotide sequence ID" value="NZ_JAPNKE010000002.1"/>
</dbReference>
<dbReference type="Proteomes" id="UP001150924">
    <property type="component" value="Unassembled WGS sequence"/>
</dbReference>
<comment type="caution">
    <text evidence="1">The sequence shown here is derived from an EMBL/GenBank/DDBJ whole genome shotgun (WGS) entry which is preliminary data.</text>
</comment>
<evidence type="ECO:0000313" key="2">
    <source>
        <dbReference type="Proteomes" id="UP001150924"/>
    </source>
</evidence>